<evidence type="ECO:0000313" key="2">
    <source>
        <dbReference type="Proteomes" id="UP001556367"/>
    </source>
</evidence>
<sequence length="240" mass="26564">MDSSSYSNSLKSRRTFHVASEVGGAKSSILLFPPEVLSEIFLHCLPKGRPPVVHASEAPLLLGSICSLWRAVALATPGLWATIHIASPLRKHETPTLLAFQALCIMVKTWLGRSAALPITLSCCIPHWGPDPYDASPLVDALTLFSRRWKHVKLSMGRSVVPPITFACISTPILESFTLLPKKLGFRLRVLFSQYAVPSYAADRYPHCTILIFQVASRPTSRTSPFCQFRPYLHLSRPST</sequence>
<accession>A0ABR3IW00</accession>
<comment type="caution">
    <text evidence="1">The sequence shown here is derived from an EMBL/GenBank/DDBJ whole genome shotgun (WGS) entry which is preliminary data.</text>
</comment>
<keyword evidence="2" id="KW-1185">Reference proteome</keyword>
<evidence type="ECO:0000313" key="1">
    <source>
        <dbReference type="EMBL" id="KAL0947468.1"/>
    </source>
</evidence>
<gene>
    <name evidence="1" type="ORF">HGRIS_014978</name>
</gene>
<organism evidence="1 2">
    <name type="scientific">Hohenbuehelia grisea</name>
    <dbReference type="NCBI Taxonomy" id="104357"/>
    <lineage>
        <taxon>Eukaryota</taxon>
        <taxon>Fungi</taxon>
        <taxon>Dikarya</taxon>
        <taxon>Basidiomycota</taxon>
        <taxon>Agaricomycotina</taxon>
        <taxon>Agaricomycetes</taxon>
        <taxon>Agaricomycetidae</taxon>
        <taxon>Agaricales</taxon>
        <taxon>Pleurotineae</taxon>
        <taxon>Pleurotaceae</taxon>
        <taxon>Hohenbuehelia</taxon>
    </lineage>
</organism>
<proteinExistence type="predicted"/>
<reference evidence="2" key="1">
    <citation type="submission" date="2024-06" db="EMBL/GenBank/DDBJ databases">
        <title>Multi-omics analyses provide insights into the biosynthesis of the anticancer antibiotic pleurotin in Hohenbuehelia grisea.</title>
        <authorList>
            <person name="Weaver J.A."/>
            <person name="Alberti F."/>
        </authorList>
    </citation>
    <scope>NUCLEOTIDE SEQUENCE [LARGE SCALE GENOMIC DNA]</scope>
    <source>
        <strain evidence="2">T-177</strain>
    </source>
</reference>
<name>A0ABR3IW00_9AGAR</name>
<protein>
    <recommendedName>
        <fullName evidence="3">F-box domain-containing protein</fullName>
    </recommendedName>
</protein>
<dbReference type="EMBL" id="JASNQZ010000015">
    <property type="protein sequence ID" value="KAL0947468.1"/>
    <property type="molecule type" value="Genomic_DNA"/>
</dbReference>
<dbReference type="Proteomes" id="UP001556367">
    <property type="component" value="Unassembled WGS sequence"/>
</dbReference>
<evidence type="ECO:0008006" key="3">
    <source>
        <dbReference type="Google" id="ProtNLM"/>
    </source>
</evidence>